<proteinExistence type="inferred from homology"/>
<dbReference type="PROSITE" id="PS00061">
    <property type="entry name" value="ADH_SHORT"/>
    <property type="match status" value="1"/>
</dbReference>
<dbReference type="InterPro" id="IPR036291">
    <property type="entry name" value="NAD(P)-bd_dom_sf"/>
</dbReference>
<dbReference type="InterPro" id="IPR020904">
    <property type="entry name" value="Sc_DH/Rdtase_CS"/>
</dbReference>
<dbReference type="Gene3D" id="3.40.50.720">
    <property type="entry name" value="NAD(P)-binding Rossmann-like Domain"/>
    <property type="match status" value="1"/>
</dbReference>
<keyword evidence="2" id="KW-0560">Oxidoreductase</keyword>
<dbReference type="GO" id="GO:0016491">
    <property type="term" value="F:oxidoreductase activity"/>
    <property type="evidence" value="ECO:0007669"/>
    <property type="project" value="UniProtKB-KW"/>
</dbReference>
<accession>A0A2Z4GIU4</accession>
<dbReference type="AlphaFoldDB" id="A0A2Z4GIU4"/>
<name>A0A2Z4GIU4_9BACT</name>
<dbReference type="Proteomes" id="UP000249873">
    <property type="component" value="Chromosome"/>
</dbReference>
<dbReference type="OrthoDB" id="9810734at2"/>
<dbReference type="InterPro" id="IPR002347">
    <property type="entry name" value="SDR_fam"/>
</dbReference>
<evidence type="ECO:0000313" key="4">
    <source>
        <dbReference type="EMBL" id="AWW00894.1"/>
    </source>
</evidence>
<keyword evidence="5" id="KW-1185">Reference proteome</keyword>
<dbReference type="SUPFAM" id="SSF51735">
    <property type="entry name" value="NAD(P)-binding Rossmann-fold domains"/>
    <property type="match status" value="1"/>
</dbReference>
<evidence type="ECO:0000256" key="3">
    <source>
        <dbReference type="RuleBase" id="RU000363"/>
    </source>
</evidence>
<reference evidence="4 5" key="1">
    <citation type="submission" date="2018-05" db="EMBL/GenBank/DDBJ databases">
        <title>Complete genome sequence of Arcticibacterium luteifluviistationis SM1504T, a cytophagaceae bacterium isolated from Arctic surface seawater.</title>
        <authorList>
            <person name="Li Y."/>
            <person name="Qin Q.-L."/>
        </authorList>
    </citation>
    <scope>NUCLEOTIDE SEQUENCE [LARGE SCALE GENOMIC DNA]</scope>
    <source>
        <strain evidence="4 5">SM1504</strain>
    </source>
</reference>
<gene>
    <name evidence="4" type="ORF">DJ013_12335</name>
</gene>
<dbReference type="Pfam" id="PF00106">
    <property type="entry name" value="adh_short"/>
    <property type="match status" value="1"/>
</dbReference>
<evidence type="ECO:0000256" key="2">
    <source>
        <dbReference type="ARBA" id="ARBA00023002"/>
    </source>
</evidence>
<dbReference type="EMBL" id="CP029480">
    <property type="protein sequence ID" value="AWW00894.1"/>
    <property type="molecule type" value="Genomic_DNA"/>
</dbReference>
<dbReference type="PRINTS" id="PR00080">
    <property type="entry name" value="SDRFAMILY"/>
</dbReference>
<dbReference type="PANTHER" id="PTHR44196:SF1">
    <property type="entry name" value="DEHYDROGENASE_REDUCTASE SDR FAMILY MEMBER 7B"/>
    <property type="match status" value="1"/>
</dbReference>
<dbReference type="PANTHER" id="PTHR44196">
    <property type="entry name" value="DEHYDROGENASE/REDUCTASE SDR FAMILY MEMBER 7B"/>
    <property type="match status" value="1"/>
</dbReference>
<organism evidence="4 5">
    <name type="scientific">Arcticibacterium luteifluviistationis</name>
    <dbReference type="NCBI Taxonomy" id="1784714"/>
    <lineage>
        <taxon>Bacteria</taxon>
        <taxon>Pseudomonadati</taxon>
        <taxon>Bacteroidota</taxon>
        <taxon>Cytophagia</taxon>
        <taxon>Cytophagales</taxon>
        <taxon>Leadbetterellaceae</taxon>
        <taxon>Arcticibacterium</taxon>
    </lineage>
</organism>
<evidence type="ECO:0000256" key="1">
    <source>
        <dbReference type="ARBA" id="ARBA00006484"/>
    </source>
</evidence>
<dbReference type="PRINTS" id="PR00081">
    <property type="entry name" value="GDHRDH"/>
</dbReference>
<evidence type="ECO:0000313" key="5">
    <source>
        <dbReference type="Proteomes" id="UP000249873"/>
    </source>
</evidence>
<dbReference type="GO" id="GO:0016020">
    <property type="term" value="C:membrane"/>
    <property type="evidence" value="ECO:0007669"/>
    <property type="project" value="TreeGrafter"/>
</dbReference>
<protein>
    <submittedName>
        <fullName evidence="4">Oxidoreductase</fullName>
    </submittedName>
</protein>
<dbReference type="KEGG" id="als:DJ013_12335"/>
<sequence length="243" mass="26961">MRLSKNKVLITGGSKGIGLAMTKKFLALDNEVIIVARNLVDLELVKKENPSLIIYQADLTQNEAVEALVTFVKREHPDLNILVNNAGIQYNYSFLEERELSNRVEEELRINLLTPIRVITALLPVLESKENAVIVNVSSVLGIVPKANAAVYCASKAGLHIFSKSLRYQLNNTKLFELIPPLVDTQMTAGRGKGKISPESLVNTFFKSFEKDKYEISVGKVKLLRLINRISPSIADRIMKGGA</sequence>
<dbReference type="RefSeq" id="WP_111374260.1">
    <property type="nucleotide sequence ID" value="NZ_CP029480.1"/>
</dbReference>
<comment type="similarity">
    <text evidence="1 3">Belongs to the short-chain dehydrogenases/reductases (SDR) family.</text>
</comment>